<dbReference type="NCBIfam" id="TIGR00233">
    <property type="entry name" value="trpS"/>
    <property type="match status" value="1"/>
</dbReference>
<feature type="binding site" evidence="8">
    <location>
        <begin position="150"/>
        <end position="152"/>
    </location>
    <ligand>
        <name>ATP</name>
        <dbReference type="ChEBI" id="CHEBI:30616"/>
    </ligand>
</feature>
<evidence type="ECO:0000256" key="1">
    <source>
        <dbReference type="ARBA" id="ARBA00005594"/>
    </source>
</evidence>
<keyword evidence="8" id="KW-0963">Cytoplasm</keyword>
<dbReference type="Pfam" id="PF00579">
    <property type="entry name" value="tRNA-synt_1b"/>
    <property type="match status" value="1"/>
</dbReference>
<organism evidence="10 11">
    <name type="scientific">Natronincola peptidivorans</name>
    <dbReference type="NCBI Taxonomy" id="426128"/>
    <lineage>
        <taxon>Bacteria</taxon>
        <taxon>Bacillati</taxon>
        <taxon>Bacillota</taxon>
        <taxon>Clostridia</taxon>
        <taxon>Peptostreptococcales</taxon>
        <taxon>Natronincolaceae</taxon>
        <taxon>Natronincola</taxon>
    </lineage>
</organism>
<dbReference type="HAMAP" id="MF_00140_B">
    <property type="entry name" value="Trp_tRNA_synth_B"/>
    <property type="match status" value="1"/>
</dbReference>
<reference evidence="10 11" key="1">
    <citation type="submission" date="2016-10" db="EMBL/GenBank/DDBJ databases">
        <authorList>
            <person name="de Groot N.N."/>
        </authorList>
    </citation>
    <scope>NUCLEOTIDE SEQUENCE [LARGE SCALE GENOMIC DNA]</scope>
    <source>
        <strain evidence="10 11">DSM 18979</strain>
    </source>
</reference>
<evidence type="ECO:0000256" key="4">
    <source>
        <dbReference type="ARBA" id="ARBA00022840"/>
    </source>
</evidence>
<keyword evidence="4 8" id="KW-0067">ATP-binding</keyword>
<dbReference type="GO" id="GO:0004830">
    <property type="term" value="F:tryptophan-tRNA ligase activity"/>
    <property type="evidence" value="ECO:0007669"/>
    <property type="project" value="UniProtKB-UniRule"/>
</dbReference>
<dbReference type="GO" id="GO:0006436">
    <property type="term" value="P:tryptophanyl-tRNA aminoacylation"/>
    <property type="evidence" value="ECO:0007669"/>
    <property type="project" value="UniProtKB-UniRule"/>
</dbReference>
<dbReference type="GO" id="GO:0005829">
    <property type="term" value="C:cytosol"/>
    <property type="evidence" value="ECO:0007669"/>
    <property type="project" value="TreeGrafter"/>
</dbReference>
<evidence type="ECO:0000256" key="2">
    <source>
        <dbReference type="ARBA" id="ARBA00022598"/>
    </source>
</evidence>
<dbReference type="EMBL" id="FOHU01000007">
    <property type="protein sequence ID" value="SET28036.1"/>
    <property type="molecule type" value="Genomic_DNA"/>
</dbReference>
<keyword evidence="11" id="KW-1185">Reference proteome</keyword>
<evidence type="ECO:0000256" key="8">
    <source>
        <dbReference type="HAMAP-Rule" id="MF_00140"/>
    </source>
</evidence>
<dbReference type="Gene3D" id="3.40.50.620">
    <property type="entry name" value="HUPs"/>
    <property type="match status" value="1"/>
</dbReference>
<dbReference type="AlphaFoldDB" id="A0A1I0D7X9"/>
<evidence type="ECO:0000256" key="5">
    <source>
        <dbReference type="ARBA" id="ARBA00022917"/>
    </source>
</evidence>
<dbReference type="InterPro" id="IPR024109">
    <property type="entry name" value="Trp-tRNA-ligase_bac-type"/>
</dbReference>
<comment type="subcellular location">
    <subcellularLocation>
        <location evidence="8">Cytoplasm</location>
    </subcellularLocation>
</comment>
<sequence length="331" mass="37935">MMEKKEKVIFSGAQPTGSLTLGNYIGAIQNWKALENDYQCLYSIVDLHSLTIRHDPKEFRESCLSFLAQYLACGLDHKKNILFFQSHVRQHTELNWILGCNTYLGELNRMTQFKEKSERHKDNINSGLYTYPVLQAADILLYQTNLVPVGEDQRQHIELARDIAIRFNNAYGKTFQLPDIYVGKVGARIMSLQEPENKMSKSDENVNGTIFLLDSNDVIVKKMKRAVTDSENVVLYRDEQKGIKNLITIYSKLQNCSVQEVEEKYAGKGYGAFKTELAEIVVESLKPFKEKYQDYMTNPDYIIGVYKNGAERAAEIAEKTMQEVREKVGLV</sequence>
<feature type="binding site" evidence="8">
    <location>
        <begin position="14"/>
        <end position="16"/>
    </location>
    <ligand>
        <name>ATP</name>
        <dbReference type="ChEBI" id="CHEBI:30616"/>
    </ligand>
</feature>
<comment type="catalytic activity">
    <reaction evidence="7 8">
        <text>tRNA(Trp) + L-tryptophan + ATP = L-tryptophyl-tRNA(Trp) + AMP + diphosphate + H(+)</text>
        <dbReference type="Rhea" id="RHEA:24080"/>
        <dbReference type="Rhea" id="RHEA-COMP:9671"/>
        <dbReference type="Rhea" id="RHEA-COMP:9705"/>
        <dbReference type="ChEBI" id="CHEBI:15378"/>
        <dbReference type="ChEBI" id="CHEBI:30616"/>
        <dbReference type="ChEBI" id="CHEBI:33019"/>
        <dbReference type="ChEBI" id="CHEBI:57912"/>
        <dbReference type="ChEBI" id="CHEBI:78442"/>
        <dbReference type="ChEBI" id="CHEBI:78535"/>
        <dbReference type="ChEBI" id="CHEBI:456215"/>
        <dbReference type="EC" id="6.1.1.2"/>
    </reaction>
</comment>
<evidence type="ECO:0000256" key="6">
    <source>
        <dbReference type="ARBA" id="ARBA00023146"/>
    </source>
</evidence>
<dbReference type="InterPro" id="IPR001412">
    <property type="entry name" value="aa-tRNA-synth_I_CS"/>
</dbReference>
<dbReference type="InterPro" id="IPR002306">
    <property type="entry name" value="Trp-tRNA-ligase"/>
</dbReference>
<keyword evidence="6 8" id="KW-0030">Aminoacyl-tRNA synthetase</keyword>
<evidence type="ECO:0000313" key="10">
    <source>
        <dbReference type="EMBL" id="SET28036.1"/>
    </source>
</evidence>
<dbReference type="InterPro" id="IPR014729">
    <property type="entry name" value="Rossmann-like_a/b/a_fold"/>
</dbReference>
<feature type="binding site" evidence="8">
    <location>
        <begin position="198"/>
        <end position="202"/>
    </location>
    <ligand>
        <name>ATP</name>
        <dbReference type="ChEBI" id="CHEBI:30616"/>
    </ligand>
</feature>
<protein>
    <recommendedName>
        <fullName evidence="8">Tryptophan--tRNA ligase</fullName>
        <ecNumber evidence="8">6.1.1.2</ecNumber>
    </recommendedName>
    <alternativeName>
        <fullName evidence="8">Tryptophanyl-tRNA synthetase</fullName>
        <shortName evidence="8">TrpRS</shortName>
    </alternativeName>
</protein>
<comment type="similarity">
    <text evidence="1 8 9">Belongs to the class-I aminoacyl-tRNA synthetase family.</text>
</comment>
<keyword evidence="3 8" id="KW-0547">Nucleotide-binding</keyword>
<feature type="short sequence motif" description="'KMSKS' region" evidence="8">
    <location>
        <begin position="198"/>
        <end position="202"/>
    </location>
</feature>
<feature type="binding site" evidence="8">
    <location>
        <position position="189"/>
    </location>
    <ligand>
        <name>ATP</name>
        <dbReference type="ChEBI" id="CHEBI:30616"/>
    </ligand>
</feature>
<dbReference type="InterPro" id="IPR002305">
    <property type="entry name" value="aa-tRNA-synth_Ic"/>
</dbReference>
<feature type="binding site" evidence="8">
    <location>
        <begin position="22"/>
        <end position="23"/>
    </location>
    <ligand>
        <name>ATP</name>
        <dbReference type="ChEBI" id="CHEBI:30616"/>
    </ligand>
</feature>
<name>A0A1I0D7X9_9FIRM</name>
<dbReference type="PROSITE" id="PS00178">
    <property type="entry name" value="AA_TRNA_LIGASE_I"/>
    <property type="match status" value="1"/>
</dbReference>
<dbReference type="EC" id="6.1.1.2" evidence="8"/>
<gene>
    <name evidence="8" type="primary">trpS</name>
    <name evidence="10" type="ORF">SAMN05660297_01894</name>
</gene>
<evidence type="ECO:0000256" key="7">
    <source>
        <dbReference type="ARBA" id="ARBA00049929"/>
    </source>
</evidence>
<feature type="binding site" evidence="8">
    <location>
        <position position="138"/>
    </location>
    <ligand>
        <name>L-tryptophan</name>
        <dbReference type="ChEBI" id="CHEBI:57912"/>
    </ligand>
</feature>
<dbReference type="PRINTS" id="PR01039">
    <property type="entry name" value="TRNASYNTHTRP"/>
</dbReference>
<dbReference type="OrthoDB" id="9801042at2"/>
<keyword evidence="5 8" id="KW-0648">Protein biosynthesis</keyword>
<dbReference type="PANTHER" id="PTHR43766:SF1">
    <property type="entry name" value="TRYPTOPHAN--TRNA LIGASE, MITOCHONDRIAL"/>
    <property type="match status" value="1"/>
</dbReference>
<dbReference type="SUPFAM" id="SSF52374">
    <property type="entry name" value="Nucleotidylyl transferase"/>
    <property type="match status" value="1"/>
</dbReference>
<keyword evidence="2 8" id="KW-0436">Ligase</keyword>
<dbReference type="STRING" id="426128.SAMN05660297_01894"/>
<proteinExistence type="inferred from homology"/>
<dbReference type="FunFam" id="1.10.240.10:FF:000002">
    <property type="entry name" value="Tryptophan--tRNA ligase"/>
    <property type="match status" value="1"/>
</dbReference>
<dbReference type="CDD" id="cd00806">
    <property type="entry name" value="TrpRS_core"/>
    <property type="match status" value="1"/>
</dbReference>
<evidence type="ECO:0000256" key="3">
    <source>
        <dbReference type="ARBA" id="ARBA00022741"/>
    </source>
</evidence>
<feature type="short sequence motif" description="'HIGH' region" evidence="8">
    <location>
        <begin position="15"/>
        <end position="23"/>
    </location>
</feature>
<dbReference type="InterPro" id="IPR050203">
    <property type="entry name" value="Trp-tRNA_synthetase"/>
</dbReference>
<dbReference type="Proteomes" id="UP000199568">
    <property type="component" value="Unassembled WGS sequence"/>
</dbReference>
<dbReference type="GO" id="GO:0005524">
    <property type="term" value="F:ATP binding"/>
    <property type="evidence" value="ECO:0007669"/>
    <property type="project" value="UniProtKB-UniRule"/>
</dbReference>
<comment type="subunit">
    <text evidence="8">Homodimer.</text>
</comment>
<dbReference type="Gene3D" id="1.10.240.10">
    <property type="entry name" value="Tyrosyl-Transfer RNA Synthetase"/>
    <property type="match status" value="1"/>
</dbReference>
<dbReference type="PANTHER" id="PTHR43766">
    <property type="entry name" value="TRYPTOPHAN--TRNA LIGASE, MITOCHONDRIAL"/>
    <property type="match status" value="1"/>
</dbReference>
<dbReference type="RefSeq" id="WP_090442812.1">
    <property type="nucleotide sequence ID" value="NZ_FOHU01000007.1"/>
</dbReference>
<evidence type="ECO:0000256" key="9">
    <source>
        <dbReference type="RuleBase" id="RU363036"/>
    </source>
</evidence>
<evidence type="ECO:0000313" key="11">
    <source>
        <dbReference type="Proteomes" id="UP000199568"/>
    </source>
</evidence>
<accession>A0A1I0D7X9</accession>
<comment type="function">
    <text evidence="8">Catalyzes the attachment of tryptophan to tRNA(Trp).</text>
</comment>